<evidence type="ECO:0000313" key="2">
    <source>
        <dbReference type="EMBL" id="PXF47151.1"/>
    </source>
</evidence>
<accession>A0A2V3IYF5</accession>
<proteinExistence type="predicted"/>
<keyword evidence="1" id="KW-0732">Signal</keyword>
<organism evidence="2 3">
    <name type="scientific">Gracilariopsis chorda</name>
    <dbReference type="NCBI Taxonomy" id="448386"/>
    <lineage>
        <taxon>Eukaryota</taxon>
        <taxon>Rhodophyta</taxon>
        <taxon>Florideophyceae</taxon>
        <taxon>Rhodymeniophycidae</taxon>
        <taxon>Gracilariales</taxon>
        <taxon>Gracilariaceae</taxon>
        <taxon>Gracilariopsis</taxon>
    </lineage>
</organism>
<feature type="chain" id="PRO_5016133972" evidence="1">
    <location>
        <begin position="21"/>
        <end position="241"/>
    </location>
</feature>
<dbReference type="EMBL" id="NBIV01000028">
    <property type="protein sequence ID" value="PXF47151.1"/>
    <property type="molecule type" value="Genomic_DNA"/>
</dbReference>
<dbReference type="Proteomes" id="UP000247409">
    <property type="component" value="Unassembled WGS sequence"/>
</dbReference>
<keyword evidence="3" id="KW-1185">Reference proteome</keyword>
<reference evidence="2 3" key="1">
    <citation type="journal article" date="2018" name="Mol. Biol. Evol.">
        <title>Analysis of the draft genome of the red seaweed Gracilariopsis chorda provides insights into genome size evolution in Rhodophyta.</title>
        <authorList>
            <person name="Lee J."/>
            <person name="Yang E.C."/>
            <person name="Graf L."/>
            <person name="Yang J.H."/>
            <person name="Qiu H."/>
            <person name="Zel Zion U."/>
            <person name="Chan C.X."/>
            <person name="Stephens T.G."/>
            <person name="Weber A.P.M."/>
            <person name="Boo G.H."/>
            <person name="Boo S.M."/>
            <person name="Kim K.M."/>
            <person name="Shin Y."/>
            <person name="Jung M."/>
            <person name="Lee S.J."/>
            <person name="Yim H.S."/>
            <person name="Lee J.H."/>
            <person name="Bhattacharya D."/>
            <person name="Yoon H.S."/>
        </authorList>
    </citation>
    <scope>NUCLEOTIDE SEQUENCE [LARGE SCALE GENOMIC DNA]</scope>
    <source>
        <strain evidence="2 3">SKKU-2015</strain>
        <tissue evidence="2">Whole body</tissue>
    </source>
</reference>
<protein>
    <submittedName>
        <fullName evidence="2">Uncharacterized protein</fullName>
    </submittedName>
</protein>
<dbReference type="AlphaFoldDB" id="A0A2V3IYF5"/>
<evidence type="ECO:0000313" key="3">
    <source>
        <dbReference type="Proteomes" id="UP000247409"/>
    </source>
</evidence>
<feature type="signal peptide" evidence="1">
    <location>
        <begin position="1"/>
        <end position="20"/>
    </location>
</feature>
<gene>
    <name evidence="2" type="ORF">BWQ96_03093</name>
</gene>
<name>A0A2V3IYF5_9FLOR</name>
<comment type="caution">
    <text evidence="2">The sequence shown here is derived from an EMBL/GenBank/DDBJ whole genome shotgun (WGS) entry which is preliminary data.</text>
</comment>
<dbReference type="OrthoDB" id="184709at2759"/>
<evidence type="ECO:0000256" key="1">
    <source>
        <dbReference type="SAM" id="SignalP"/>
    </source>
</evidence>
<sequence length="241" mass="27701">MHRAALFIVVIVCLLSEARSHHKTFRGHWEKTWDVSSTQFDSANFGFAFSGHVDVSRALRDSNAVFRNLEGKKILTIGGGNSNGAWTRRYIRKLNKAIRSGSLNSYHGIAYDIEEGQSGLTGDFLRSFWEAKRHGFFVLVTVSKTAPYGIRDARRLMWNIIHSRHVDVISPIMYPSGQNFQKCSDRGGVDFSTMQNVPWSWYRRSRAYVVPSLWRSSFYREAQSFLRGRGIVSYGYIVWCR</sequence>